<evidence type="ECO:0000256" key="2">
    <source>
        <dbReference type="SAM" id="SignalP"/>
    </source>
</evidence>
<reference evidence="3 4" key="1">
    <citation type="journal article" date="2018" name="BMC Genomics">
        <title>Genomic comparison of Trypanosoma conorhini and Trypanosoma rangeli to Trypanosoma cruzi strains of high and low virulence.</title>
        <authorList>
            <person name="Bradwell K.R."/>
            <person name="Koparde V.N."/>
            <person name="Matveyev A.V."/>
            <person name="Serrano M.G."/>
            <person name="Alves J.M."/>
            <person name="Parikh H."/>
            <person name="Huang B."/>
            <person name="Lee V."/>
            <person name="Espinosa-Alvarez O."/>
            <person name="Ortiz P.A."/>
            <person name="Costa-Martins A.G."/>
            <person name="Teixeira M.M."/>
            <person name="Buck G.A."/>
        </authorList>
    </citation>
    <scope>NUCLEOTIDE SEQUENCE [LARGE SCALE GENOMIC DNA]</scope>
    <source>
        <strain evidence="3 4">025E</strain>
    </source>
</reference>
<feature type="compositionally biased region" description="Polar residues" evidence="1">
    <location>
        <begin position="301"/>
        <end position="310"/>
    </location>
</feature>
<dbReference type="GeneID" id="40321424"/>
<keyword evidence="4" id="KW-1185">Reference proteome</keyword>
<name>A0A3R7NNR9_9TRYP</name>
<keyword evidence="2" id="KW-0732">Signal</keyword>
<proteinExistence type="predicted"/>
<feature type="region of interest" description="Disordered" evidence="1">
    <location>
        <begin position="254"/>
        <end position="312"/>
    </location>
</feature>
<sequence length="373" mass="37157">MAMTLTVRRRAVCALAVLALLCGCCPSSAWADLSAGTGAVASPPRSEKCKMRVPVDVSCRGSGDNLRIRVRGNATWVACELEEEDRSNLTNTQHVLAKWKEAGYTVEGSEVNSCDSGVDHTEAACIAAEFLYASHGCSASCGKQSTTGETVAFTMGFMDHEGGELYREWQQVKSAVSGGAQSNADGRTGVSGEAGVCALTAAREGSDEGPAVVLTGDAERSAAAAPGAVEGPPAHGVDNAKAAAETLVASDALPEPNAQPQAGDGLAQSGVDGATGKTNAAKGSEEEGRGVEPQAAIEAGSDSTALSQPTAAVAGAKDGVPASATVPAANAAASGSEAPSNADGSDAAATLFVPAQLPLLLLAAALACAAGQW</sequence>
<feature type="chain" id="PRO_5018630149" evidence="2">
    <location>
        <begin position="32"/>
        <end position="373"/>
    </location>
</feature>
<organism evidence="3 4">
    <name type="scientific">Trypanosoma conorhini</name>
    <dbReference type="NCBI Taxonomy" id="83891"/>
    <lineage>
        <taxon>Eukaryota</taxon>
        <taxon>Discoba</taxon>
        <taxon>Euglenozoa</taxon>
        <taxon>Kinetoplastea</taxon>
        <taxon>Metakinetoplastina</taxon>
        <taxon>Trypanosomatida</taxon>
        <taxon>Trypanosomatidae</taxon>
        <taxon>Trypanosoma</taxon>
    </lineage>
</organism>
<dbReference type="EMBL" id="MKKU01000640">
    <property type="protein sequence ID" value="RNF05346.1"/>
    <property type="molecule type" value="Genomic_DNA"/>
</dbReference>
<comment type="caution">
    <text evidence="3">The sequence shown here is derived from an EMBL/GenBank/DDBJ whole genome shotgun (WGS) entry which is preliminary data.</text>
</comment>
<feature type="signal peptide" evidence="2">
    <location>
        <begin position="1"/>
        <end position="31"/>
    </location>
</feature>
<accession>A0A3R7NNR9</accession>
<gene>
    <name evidence="3" type="ORF">Tco025E_07813</name>
</gene>
<dbReference type="Proteomes" id="UP000284403">
    <property type="component" value="Unassembled WGS sequence"/>
</dbReference>
<evidence type="ECO:0000313" key="3">
    <source>
        <dbReference type="EMBL" id="RNF05346.1"/>
    </source>
</evidence>
<evidence type="ECO:0000313" key="4">
    <source>
        <dbReference type="Proteomes" id="UP000284403"/>
    </source>
</evidence>
<dbReference type="RefSeq" id="XP_029225228.1">
    <property type="nucleotide sequence ID" value="XM_029374672.1"/>
</dbReference>
<evidence type="ECO:0000256" key="1">
    <source>
        <dbReference type="SAM" id="MobiDB-lite"/>
    </source>
</evidence>
<dbReference type="AlphaFoldDB" id="A0A3R7NNR9"/>
<protein>
    <submittedName>
        <fullName evidence="3">Mucin-like glycoprotein</fullName>
    </submittedName>
</protein>